<evidence type="ECO:0000256" key="4">
    <source>
        <dbReference type="ARBA" id="ARBA00022780"/>
    </source>
</evidence>
<dbReference type="PANTHER" id="PTHR42826">
    <property type="entry name" value="DICARBOXYLATE TRANSPORTER 2.1, CHLOROPLASTIC"/>
    <property type="match status" value="1"/>
</dbReference>
<protein>
    <submittedName>
        <fullName evidence="9">2-oxoglutarate/malate translocator</fullName>
    </submittedName>
</protein>
<gene>
    <name evidence="9" type="ORF">Bathy09g01450</name>
</gene>
<feature type="transmembrane region" description="Helical" evidence="8">
    <location>
        <begin position="460"/>
        <end position="480"/>
    </location>
</feature>
<feature type="transmembrane region" description="Helical" evidence="8">
    <location>
        <begin position="186"/>
        <end position="206"/>
    </location>
</feature>
<feature type="transmembrane region" description="Helical" evidence="8">
    <location>
        <begin position="544"/>
        <end position="567"/>
    </location>
</feature>
<feature type="transmembrane region" description="Helical" evidence="8">
    <location>
        <begin position="425"/>
        <end position="448"/>
    </location>
</feature>
<feature type="region of interest" description="Disordered" evidence="7">
    <location>
        <begin position="1"/>
        <end position="33"/>
    </location>
</feature>
<comment type="subcellular location">
    <subcellularLocation>
        <location evidence="1">Plastid</location>
        <location evidence="1">Chloroplast inner membrane</location>
        <topology evidence="1">Multi-pass membrane protein</topology>
    </subcellularLocation>
</comment>
<evidence type="ECO:0000256" key="7">
    <source>
        <dbReference type="SAM" id="MobiDB-lite"/>
    </source>
</evidence>
<feature type="transmembrane region" description="Helical" evidence="8">
    <location>
        <begin position="487"/>
        <end position="507"/>
    </location>
</feature>
<feature type="transmembrane region" description="Helical" evidence="8">
    <location>
        <begin position="319"/>
        <end position="339"/>
    </location>
</feature>
<feature type="transmembrane region" description="Helical" evidence="8">
    <location>
        <begin position="134"/>
        <end position="151"/>
    </location>
</feature>
<evidence type="ECO:0000313" key="9">
    <source>
        <dbReference type="EMBL" id="CCO66560.1"/>
    </source>
</evidence>
<feature type="transmembrane region" description="Helical" evidence="8">
    <location>
        <begin position="371"/>
        <end position="389"/>
    </location>
</feature>
<proteinExistence type="inferred from homology"/>
<dbReference type="GO" id="GO:0015140">
    <property type="term" value="F:malate transmembrane transporter activity"/>
    <property type="evidence" value="ECO:0007669"/>
    <property type="project" value="UniProtKB-ARBA"/>
</dbReference>
<dbReference type="InterPro" id="IPR030676">
    <property type="entry name" value="CitT-rel"/>
</dbReference>
<keyword evidence="3 8" id="KW-0812">Transmembrane</keyword>
<dbReference type="RefSeq" id="XP_007511000.1">
    <property type="nucleotide sequence ID" value="XM_007510938.1"/>
</dbReference>
<keyword evidence="4" id="KW-0934">Plastid</keyword>
<keyword evidence="4" id="KW-1001">Plastid inner membrane</keyword>
<evidence type="ECO:0000256" key="5">
    <source>
        <dbReference type="ARBA" id="ARBA00022989"/>
    </source>
</evidence>
<name>K8F3B0_9CHLO</name>
<dbReference type="GO" id="GO:0009706">
    <property type="term" value="C:chloroplast inner membrane"/>
    <property type="evidence" value="ECO:0007669"/>
    <property type="project" value="UniProtKB-SubCell"/>
</dbReference>
<sequence>MSATIQTTTTRASANFKVSTRRPSSKRSAAASNCTTQKGLRKCSFRDDDGISKTSHHHLLEKKALATTKTTKGTRKAHFVPKASSSSAVTSPSAKSASSEFVWKGANLKAAAMSVGFGLFVCFVVPRPDGVVPQAWNLLSIFLATVAGLVLSPLPVGAWAFLGLTTAVVTKTLTFAQAFGAMTNDVIWLIVLAFFFARGFVSTGLGDRIATMFVEKLGKSTLGLSYGLSISEAVLAPAMPSTTARAGGVYLPIISSLAKSNGSEPGPTAKKMGSFLMQTQLQCSGHSSALCMTAAAQNLLSLKLAAGLGIVIANPWITWFKAACVPGILGLLLTPLLVYKLFPPEIQDTPEAPAMAKEKLKKLGPLSQDELAVVITMSITVFCWIFQPFGITPVISAMFGMSMQLFAGVIKWADCLNEKGAWDTLVWFAVLIGMSAQLNELGFIQFIATKVSAALTAANLAWPQVFLVLHVSYFAIHYFFASQTAQVAALSTAFLAMMLASGVPPMLAGLTMAFHTNLFGAITHYASGQSAVYFGSGYVELKDYFRLGAIVGAFNFILWAVVGGAWWKVIGLY</sequence>
<feature type="compositionally biased region" description="Polar residues" evidence="7">
    <location>
        <begin position="1"/>
        <end position="18"/>
    </location>
</feature>
<keyword evidence="10" id="KW-1185">Reference proteome</keyword>
<evidence type="ECO:0000256" key="8">
    <source>
        <dbReference type="SAM" id="Phobius"/>
    </source>
</evidence>
<dbReference type="GeneID" id="19013652"/>
<dbReference type="AlphaFoldDB" id="K8F3B0"/>
<dbReference type="KEGG" id="bpg:Bathy09g01450"/>
<reference evidence="9 10" key="1">
    <citation type="submission" date="2011-10" db="EMBL/GenBank/DDBJ databases">
        <authorList>
            <person name="Genoscope - CEA"/>
        </authorList>
    </citation>
    <scope>NUCLEOTIDE SEQUENCE [LARGE SCALE GENOMIC DNA]</scope>
    <source>
        <strain evidence="9 10">RCC 1105</strain>
    </source>
</reference>
<dbReference type="NCBIfam" id="TIGR00785">
    <property type="entry name" value="dass"/>
    <property type="match status" value="1"/>
</dbReference>
<dbReference type="Proteomes" id="UP000198341">
    <property type="component" value="Chromosome 9"/>
</dbReference>
<evidence type="ECO:0000256" key="6">
    <source>
        <dbReference type="ARBA" id="ARBA00023136"/>
    </source>
</evidence>
<comment type="similarity">
    <text evidence="2">Belongs to the SLC13A/DASS transporter (TC 2.A.47) family. DIT1 subfamily.</text>
</comment>
<dbReference type="eggNOG" id="ENOG502QQ8W">
    <property type="taxonomic scope" value="Eukaryota"/>
</dbReference>
<dbReference type="InterPro" id="IPR001898">
    <property type="entry name" value="SLC13A/DASS"/>
</dbReference>
<keyword evidence="6 8" id="KW-0472">Membrane</keyword>
<dbReference type="Pfam" id="PF00939">
    <property type="entry name" value="Na_sulph_symp"/>
    <property type="match status" value="1"/>
</dbReference>
<accession>K8F3B0</accession>
<evidence type="ECO:0000256" key="2">
    <source>
        <dbReference type="ARBA" id="ARBA00007349"/>
    </source>
</evidence>
<evidence type="ECO:0000256" key="1">
    <source>
        <dbReference type="ARBA" id="ARBA00004478"/>
    </source>
</evidence>
<evidence type="ECO:0000313" key="10">
    <source>
        <dbReference type="Proteomes" id="UP000198341"/>
    </source>
</evidence>
<evidence type="ECO:0000256" key="3">
    <source>
        <dbReference type="ARBA" id="ARBA00022692"/>
    </source>
</evidence>
<keyword evidence="5 8" id="KW-1133">Transmembrane helix</keyword>
<dbReference type="OrthoDB" id="1695362at2759"/>
<organism evidence="9 10">
    <name type="scientific">Bathycoccus prasinos</name>
    <dbReference type="NCBI Taxonomy" id="41875"/>
    <lineage>
        <taxon>Eukaryota</taxon>
        <taxon>Viridiplantae</taxon>
        <taxon>Chlorophyta</taxon>
        <taxon>Mamiellophyceae</taxon>
        <taxon>Mamiellales</taxon>
        <taxon>Bathycoccaceae</taxon>
        <taxon>Bathycoccus</taxon>
    </lineage>
</organism>
<dbReference type="EMBL" id="FO082270">
    <property type="protein sequence ID" value="CCO66560.1"/>
    <property type="molecule type" value="Genomic_DNA"/>
</dbReference>